<protein>
    <recommendedName>
        <fullName evidence="3">Interleukin-6</fullName>
    </recommendedName>
</protein>
<keyword evidence="2" id="KW-1185">Reference proteome</keyword>
<dbReference type="Proteomes" id="UP001159427">
    <property type="component" value="Unassembled WGS sequence"/>
</dbReference>
<name>A0ABN8PIL0_9CNID</name>
<proteinExistence type="predicted"/>
<evidence type="ECO:0000313" key="1">
    <source>
        <dbReference type="EMBL" id="CAH3144657.1"/>
    </source>
</evidence>
<reference evidence="1 2" key="1">
    <citation type="submission" date="2022-05" db="EMBL/GenBank/DDBJ databases">
        <authorList>
            <consortium name="Genoscope - CEA"/>
            <person name="William W."/>
        </authorList>
    </citation>
    <scope>NUCLEOTIDE SEQUENCE [LARGE SCALE GENOMIC DNA]</scope>
</reference>
<comment type="caution">
    <text evidence="1">The sequence shown here is derived from an EMBL/GenBank/DDBJ whole genome shotgun (WGS) entry which is preliminary data.</text>
</comment>
<evidence type="ECO:0000313" key="2">
    <source>
        <dbReference type="Proteomes" id="UP001159427"/>
    </source>
</evidence>
<evidence type="ECO:0008006" key="3">
    <source>
        <dbReference type="Google" id="ProtNLM"/>
    </source>
</evidence>
<sequence>MALQPDDASRKFERMLAKLLIEALSTQIQKYHKDEFEAYTTYQKLDKFFFNFLAQKPHFNVLCKVVKLVEVLSHGQAVIQHGLAKKKEILSCKIGEDTLKPFRTVHDGVRHMECKIHDIPVSKELLKSCKQFLQRYSSFLEDQKKSQKRK</sequence>
<gene>
    <name evidence="1" type="ORF">PEVE_00043242</name>
</gene>
<accession>A0ABN8PIL0</accession>
<dbReference type="EMBL" id="CALNXI010000875">
    <property type="protein sequence ID" value="CAH3144657.1"/>
    <property type="molecule type" value="Genomic_DNA"/>
</dbReference>
<organism evidence="1 2">
    <name type="scientific">Porites evermanni</name>
    <dbReference type="NCBI Taxonomy" id="104178"/>
    <lineage>
        <taxon>Eukaryota</taxon>
        <taxon>Metazoa</taxon>
        <taxon>Cnidaria</taxon>
        <taxon>Anthozoa</taxon>
        <taxon>Hexacorallia</taxon>
        <taxon>Scleractinia</taxon>
        <taxon>Fungiina</taxon>
        <taxon>Poritidae</taxon>
        <taxon>Porites</taxon>
    </lineage>
</organism>